<keyword evidence="3" id="KW-1185">Reference proteome</keyword>
<proteinExistence type="predicted"/>
<evidence type="ECO:0000256" key="1">
    <source>
        <dbReference type="SAM" id="MobiDB-lite"/>
    </source>
</evidence>
<dbReference type="AlphaFoldDB" id="A0A9P8VPG7"/>
<feature type="region of interest" description="Disordered" evidence="1">
    <location>
        <begin position="1"/>
        <end position="25"/>
    </location>
</feature>
<dbReference type="Proteomes" id="UP000777438">
    <property type="component" value="Unassembled WGS sequence"/>
</dbReference>
<dbReference type="OrthoDB" id="10261951at2759"/>
<accession>A0A9P8VPG7</accession>
<reference evidence="2 3" key="1">
    <citation type="journal article" date="2021" name="Nat. Commun.">
        <title>Genetic determinants of endophytism in the Arabidopsis root mycobiome.</title>
        <authorList>
            <person name="Mesny F."/>
            <person name="Miyauchi S."/>
            <person name="Thiergart T."/>
            <person name="Pickel B."/>
            <person name="Atanasova L."/>
            <person name="Karlsson M."/>
            <person name="Huettel B."/>
            <person name="Barry K.W."/>
            <person name="Haridas S."/>
            <person name="Chen C."/>
            <person name="Bauer D."/>
            <person name="Andreopoulos W."/>
            <person name="Pangilinan J."/>
            <person name="LaButti K."/>
            <person name="Riley R."/>
            <person name="Lipzen A."/>
            <person name="Clum A."/>
            <person name="Drula E."/>
            <person name="Henrissat B."/>
            <person name="Kohler A."/>
            <person name="Grigoriev I.V."/>
            <person name="Martin F.M."/>
            <person name="Hacquard S."/>
        </authorList>
    </citation>
    <scope>NUCLEOTIDE SEQUENCE [LARGE SCALE GENOMIC DNA]</scope>
    <source>
        <strain evidence="2 3">MPI-CAGE-CH-0241</strain>
    </source>
</reference>
<comment type="caution">
    <text evidence="2">The sequence shown here is derived from an EMBL/GenBank/DDBJ whole genome shotgun (WGS) entry which is preliminary data.</text>
</comment>
<name>A0A9P8VPG7_9HYPO</name>
<dbReference type="EMBL" id="JAGPYM010000098">
    <property type="protein sequence ID" value="KAH6867561.1"/>
    <property type="molecule type" value="Genomic_DNA"/>
</dbReference>
<sequence>MQSKREVVGADSAPGHASTTRPAPFAIFPHEPLPPRLLTRVDRNCDRGFYGPFDAQLLASQAAAYIHSSSDANEELLLQVMHKFLSLAQEDCMAEAAAAGSARPQATHSCWLCIRLGVPTDAWVVPRWHTDGRMFDCKCPEPKMPHSKYGFTILGPSTRVMEPNPAVTSILETGSETGRPWDQNSPDPELAKRLSEYPQATIELGQVIRFSWGQQDSPVHSEPDSTDLDRVFITILFGSEDEVRDMCDFREDEYGIWY</sequence>
<organism evidence="2 3">
    <name type="scientific">Thelonectria olida</name>
    <dbReference type="NCBI Taxonomy" id="1576542"/>
    <lineage>
        <taxon>Eukaryota</taxon>
        <taxon>Fungi</taxon>
        <taxon>Dikarya</taxon>
        <taxon>Ascomycota</taxon>
        <taxon>Pezizomycotina</taxon>
        <taxon>Sordariomycetes</taxon>
        <taxon>Hypocreomycetidae</taxon>
        <taxon>Hypocreales</taxon>
        <taxon>Nectriaceae</taxon>
        <taxon>Thelonectria</taxon>
    </lineage>
</organism>
<evidence type="ECO:0000313" key="2">
    <source>
        <dbReference type="EMBL" id="KAH6867561.1"/>
    </source>
</evidence>
<gene>
    <name evidence="2" type="ORF">B0T10DRAFT_502333</name>
</gene>
<evidence type="ECO:0000313" key="3">
    <source>
        <dbReference type="Proteomes" id="UP000777438"/>
    </source>
</evidence>
<protein>
    <submittedName>
        <fullName evidence="2">Uncharacterized protein</fullName>
    </submittedName>
</protein>